<dbReference type="SUPFAM" id="SSF57850">
    <property type="entry name" value="RING/U-box"/>
    <property type="match status" value="1"/>
</dbReference>
<evidence type="ECO:0000256" key="2">
    <source>
        <dbReference type="ARBA" id="ARBA00022771"/>
    </source>
</evidence>
<dbReference type="PROSITE" id="PS50089">
    <property type="entry name" value="ZF_RING_2"/>
    <property type="match status" value="1"/>
</dbReference>
<dbReference type="Proteomes" id="UP000288216">
    <property type="component" value="Unassembled WGS sequence"/>
</dbReference>
<dbReference type="InterPro" id="IPR039209">
    <property type="entry name" value="OBI1"/>
</dbReference>
<evidence type="ECO:0000256" key="5">
    <source>
        <dbReference type="SAM" id="Coils"/>
    </source>
</evidence>
<name>A0A401P8H7_SCYTO</name>
<keyword evidence="5" id="KW-0175">Coiled coil</keyword>
<keyword evidence="1" id="KW-0479">Metal-binding</keyword>
<evidence type="ECO:0000313" key="9">
    <source>
        <dbReference type="Proteomes" id="UP000288216"/>
    </source>
</evidence>
<evidence type="ECO:0000256" key="4">
    <source>
        <dbReference type="PROSITE-ProRule" id="PRU00175"/>
    </source>
</evidence>
<dbReference type="InterPro" id="IPR035691">
    <property type="entry name" value="OBI1_RING-HC"/>
</dbReference>
<evidence type="ECO:0000313" key="8">
    <source>
        <dbReference type="EMBL" id="GCB69380.1"/>
    </source>
</evidence>
<dbReference type="InterPro" id="IPR018957">
    <property type="entry name" value="Znf_C3HC4_RING-type"/>
</dbReference>
<evidence type="ECO:0000256" key="1">
    <source>
        <dbReference type="ARBA" id="ARBA00022723"/>
    </source>
</evidence>
<dbReference type="EMBL" id="BFAA01001703">
    <property type="protein sequence ID" value="GCB69380.1"/>
    <property type="molecule type" value="Genomic_DNA"/>
</dbReference>
<organism evidence="8 9">
    <name type="scientific">Scyliorhinus torazame</name>
    <name type="common">Cloudy catshark</name>
    <name type="synonym">Catulus torazame</name>
    <dbReference type="NCBI Taxonomy" id="75743"/>
    <lineage>
        <taxon>Eukaryota</taxon>
        <taxon>Metazoa</taxon>
        <taxon>Chordata</taxon>
        <taxon>Craniata</taxon>
        <taxon>Vertebrata</taxon>
        <taxon>Chondrichthyes</taxon>
        <taxon>Elasmobranchii</taxon>
        <taxon>Galeomorphii</taxon>
        <taxon>Galeoidea</taxon>
        <taxon>Carcharhiniformes</taxon>
        <taxon>Scyliorhinidae</taxon>
        <taxon>Scyliorhinus</taxon>
    </lineage>
</organism>
<evidence type="ECO:0000256" key="6">
    <source>
        <dbReference type="SAM" id="MobiDB-lite"/>
    </source>
</evidence>
<accession>A0A401P8H7</accession>
<feature type="region of interest" description="Disordered" evidence="6">
    <location>
        <begin position="264"/>
        <end position="299"/>
    </location>
</feature>
<dbReference type="OrthoDB" id="6105938at2759"/>
<dbReference type="CDD" id="cd16562">
    <property type="entry name" value="RING-HC_RNF219"/>
    <property type="match status" value="1"/>
</dbReference>
<dbReference type="GO" id="GO:0004842">
    <property type="term" value="F:ubiquitin-protein transferase activity"/>
    <property type="evidence" value="ECO:0007669"/>
    <property type="project" value="InterPro"/>
</dbReference>
<dbReference type="GO" id="GO:0006275">
    <property type="term" value="P:regulation of DNA replication"/>
    <property type="evidence" value="ECO:0007669"/>
    <property type="project" value="InterPro"/>
</dbReference>
<feature type="coiled-coil region" evidence="5">
    <location>
        <begin position="590"/>
        <end position="617"/>
    </location>
</feature>
<dbReference type="InterPro" id="IPR001841">
    <property type="entry name" value="Znf_RING"/>
</dbReference>
<dbReference type="SMART" id="SM00184">
    <property type="entry name" value="RING"/>
    <property type="match status" value="1"/>
</dbReference>
<evidence type="ECO:0000256" key="3">
    <source>
        <dbReference type="ARBA" id="ARBA00022833"/>
    </source>
</evidence>
<comment type="caution">
    <text evidence="8">The sequence shown here is derived from an EMBL/GenBank/DDBJ whole genome shotgun (WGS) entry which is preliminary data.</text>
</comment>
<dbReference type="GO" id="GO:0006513">
    <property type="term" value="P:protein monoubiquitination"/>
    <property type="evidence" value="ECO:0007669"/>
    <property type="project" value="InterPro"/>
</dbReference>
<gene>
    <name evidence="8" type="ORF">scyTo_0005463</name>
</gene>
<feature type="region of interest" description="Disordered" evidence="6">
    <location>
        <begin position="694"/>
        <end position="726"/>
    </location>
</feature>
<dbReference type="Pfam" id="PF00097">
    <property type="entry name" value="zf-C3HC4"/>
    <property type="match status" value="1"/>
</dbReference>
<dbReference type="GO" id="GO:0008270">
    <property type="term" value="F:zinc ion binding"/>
    <property type="evidence" value="ECO:0007669"/>
    <property type="project" value="UniProtKB-KW"/>
</dbReference>
<sequence>MQKPAPQNVQNVTLSLTLPISCQICLGKVRQPVICSNNHVFCFMCLQSWLKNSAQCPTCRIPITSENPFKEVLGGTDGTENCDSPSVKRHLRKTRLELLHKEYEEEIESLQKEIEDLRGKNLSLESQLKTVFDPVTVSPTSNAENEKQRPTEQDDTPDLVSQQEWRTKLKAATEIYAKAKADLDKLKEANRKLRVQNGDLVRENLHLKAEVDSRSPQKFGRFTVAALQSKVEQYEREMSRLKRALERSDKYIEDMELQIQQLKEKSEKKESKGGKFSPELPSASLLVGENGSSNQPWKHCDDAKENRIVTMRRSLSNIEQPLVNQLDDAVSTAFGFSHQQCLGGTVSDSAQVSRVPADDGLLTTATLENDALCLFRKTKEKGEACTAPADESEIQFELPSPCTPSTSLGALHLQSTDDETSPLMTKRTGSKKKLTHFRKLCFDDAGWRDVCPEEQTLSEQNADCGTRQNAEFTSSSLTFWGTCQSIPTESTLKSTRRKNVQTSRVEDPLAKSVVKMPNVIRSPVTDAPCFHGFSNIRSRTSSETSMDAAYREKISELDFMMDETENLRNPQCSLLSEDLSDLDMSLTSDLVQCTELLNEAEKRLEQKMRQNQLCIRASGTRDTITNTDERIMLAKPIGTPVALDVKEESPSEDKASFQNSFTSPFLSVSSELSGLQHKKISLWHSCLIPENEKVPEATNRCQTSKRKPQYYGEELSSPSKSSKKDF</sequence>
<keyword evidence="2 4" id="KW-0863">Zinc-finger</keyword>
<feature type="compositionally biased region" description="Basic and acidic residues" evidence="6">
    <location>
        <begin position="264"/>
        <end position="273"/>
    </location>
</feature>
<reference evidence="8 9" key="1">
    <citation type="journal article" date="2018" name="Nat. Ecol. Evol.">
        <title>Shark genomes provide insights into elasmobranch evolution and the origin of vertebrates.</title>
        <authorList>
            <person name="Hara Y"/>
            <person name="Yamaguchi K"/>
            <person name="Onimaru K"/>
            <person name="Kadota M"/>
            <person name="Koyanagi M"/>
            <person name="Keeley SD"/>
            <person name="Tatsumi K"/>
            <person name="Tanaka K"/>
            <person name="Motone F"/>
            <person name="Kageyama Y"/>
            <person name="Nozu R"/>
            <person name="Adachi N"/>
            <person name="Nishimura O"/>
            <person name="Nakagawa R"/>
            <person name="Tanegashima C"/>
            <person name="Kiyatake I"/>
            <person name="Matsumoto R"/>
            <person name="Murakumo K"/>
            <person name="Nishida K"/>
            <person name="Terakita A"/>
            <person name="Kuratani S"/>
            <person name="Sato K"/>
            <person name="Hyodo S Kuraku.S."/>
        </authorList>
    </citation>
    <scope>NUCLEOTIDE SEQUENCE [LARGE SCALE GENOMIC DNA]</scope>
</reference>
<proteinExistence type="predicted"/>
<evidence type="ECO:0000259" key="7">
    <source>
        <dbReference type="PROSITE" id="PS50089"/>
    </source>
</evidence>
<feature type="coiled-coil region" evidence="5">
    <location>
        <begin position="93"/>
        <end position="127"/>
    </location>
</feature>
<dbReference type="InterPro" id="IPR013083">
    <property type="entry name" value="Znf_RING/FYVE/PHD"/>
</dbReference>
<dbReference type="PANTHER" id="PTHR14609">
    <property type="entry name" value="RING FINGER PROTEIN 219"/>
    <property type="match status" value="1"/>
</dbReference>
<dbReference type="PANTHER" id="PTHR14609:SF1">
    <property type="entry name" value="ORC UBIQUITIN LIGASE 1"/>
    <property type="match status" value="1"/>
</dbReference>
<feature type="domain" description="RING-type" evidence="7">
    <location>
        <begin position="22"/>
        <end position="60"/>
    </location>
</feature>
<keyword evidence="9" id="KW-1185">Reference proteome</keyword>
<keyword evidence="3" id="KW-0862">Zinc</keyword>
<dbReference type="OMA" id="NDMYEKV"/>
<dbReference type="Gene3D" id="3.30.40.10">
    <property type="entry name" value="Zinc/RING finger domain, C3HC4 (zinc finger)"/>
    <property type="match status" value="1"/>
</dbReference>
<protein>
    <recommendedName>
        <fullName evidence="7">RING-type domain-containing protein</fullName>
    </recommendedName>
</protein>
<feature type="region of interest" description="Disordered" evidence="6">
    <location>
        <begin position="133"/>
        <end position="161"/>
    </location>
</feature>
<dbReference type="AlphaFoldDB" id="A0A401P8H7"/>
<dbReference type="STRING" id="75743.A0A401P8H7"/>